<keyword evidence="3" id="KW-0597">Phosphoprotein</keyword>
<dbReference type="InterPro" id="IPR035996">
    <property type="entry name" value="4pyrrol_Methylase_sf"/>
</dbReference>
<keyword evidence="9" id="KW-0456">Lyase</keyword>
<dbReference type="Gene3D" id="3.40.1010.10">
    <property type="entry name" value="Cobalt-precorrin-4 Transmethylase, Domain 1"/>
    <property type="match status" value="1"/>
</dbReference>
<dbReference type="PROSITE" id="PS00840">
    <property type="entry name" value="SUMT_2"/>
    <property type="match status" value="1"/>
</dbReference>
<comment type="pathway">
    <text evidence="12">Porphyrin-containing compound metabolism; siroheme biosynthesis; precorrin-2 from uroporphyrinogen III: step 1/1.</text>
</comment>
<keyword evidence="4" id="KW-0169">Cobalamin biosynthesis</keyword>
<keyword evidence="8" id="KW-0560">Oxidoreductase</keyword>
<dbReference type="Pfam" id="PF00590">
    <property type="entry name" value="TP_methylase"/>
    <property type="match status" value="1"/>
</dbReference>
<comment type="similarity">
    <text evidence="1 14">Belongs to the precorrin methyltransferase family.</text>
</comment>
<evidence type="ECO:0000256" key="7">
    <source>
        <dbReference type="ARBA" id="ARBA00022691"/>
    </source>
</evidence>
<dbReference type="NCBIfam" id="NF004790">
    <property type="entry name" value="PRK06136.1"/>
    <property type="match status" value="1"/>
</dbReference>
<dbReference type="InterPro" id="IPR006366">
    <property type="entry name" value="CobA/CysG_C"/>
</dbReference>
<evidence type="ECO:0000313" key="16">
    <source>
        <dbReference type="EMBL" id="SFM94079.1"/>
    </source>
</evidence>
<evidence type="ECO:0000256" key="6">
    <source>
        <dbReference type="ARBA" id="ARBA00022679"/>
    </source>
</evidence>
<comment type="pathway">
    <text evidence="13">Cofactor biosynthesis; adenosylcobalamin biosynthesis; precorrin-2 from uroporphyrinogen III: step 1/1.</text>
</comment>
<evidence type="ECO:0000256" key="1">
    <source>
        <dbReference type="ARBA" id="ARBA00005879"/>
    </source>
</evidence>
<keyword evidence="6 14" id="KW-0808">Transferase</keyword>
<evidence type="ECO:0000256" key="8">
    <source>
        <dbReference type="ARBA" id="ARBA00023002"/>
    </source>
</evidence>
<dbReference type="InterPro" id="IPR014777">
    <property type="entry name" value="4pyrrole_Mease_sub1"/>
</dbReference>
<dbReference type="GO" id="GO:0019354">
    <property type="term" value="P:siroheme biosynthetic process"/>
    <property type="evidence" value="ECO:0007669"/>
    <property type="project" value="UniProtKB-UniPathway"/>
</dbReference>
<keyword evidence="5 14" id="KW-0489">Methyltransferase</keyword>
<dbReference type="InterPro" id="IPR000878">
    <property type="entry name" value="4pyrrol_Mease"/>
</dbReference>
<dbReference type="GO" id="GO:0016829">
    <property type="term" value="F:lyase activity"/>
    <property type="evidence" value="ECO:0007669"/>
    <property type="project" value="UniProtKB-KW"/>
</dbReference>
<gene>
    <name evidence="16" type="ORF">SAMN05216516_101437</name>
</gene>
<dbReference type="STRING" id="1367852.SAMN05216516_101437"/>
<reference evidence="17" key="1">
    <citation type="submission" date="2016-10" db="EMBL/GenBank/DDBJ databases">
        <authorList>
            <person name="Varghese N."/>
            <person name="Submissions S."/>
        </authorList>
    </citation>
    <scope>NUCLEOTIDE SEQUENCE [LARGE SCALE GENOMIC DNA]</scope>
    <source>
        <strain evidence="17">N6PO6</strain>
    </source>
</reference>
<dbReference type="PROSITE" id="PS00839">
    <property type="entry name" value="SUMT_1"/>
    <property type="match status" value="1"/>
</dbReference>
<evidence type="ECO:0000259" key="15">
    <source>
        <dbReference type="Pfam" id="PF00590"/>
    </source>
</evidence>
<sequence>MTTMQDCAAKVAIARGAEVVLTTPVQPDAVGDVWLVGAGPGDAELLTLKAVRLLHQAQVVVYDRLVSDEIMQLVAPTAELINVGKCAGHHGMKQEHINQLLVELAQSGRRVIRLKGGDPFIFGRGGEEMLWLRQAGITCHVVPGITAASGCAASAGIPLTHRDYSQSVRFITGHGRSGAPQIDAELLADSQQTLVFYMGLRWCGALCRQMLSAGRCADTPVALIENGTRTEQRVFISSLQNLADDVNRHQLQSPTLIVIGEVVSLYHAVSIVKQSQPLCC</sequence>
<evidence type="ECO:0000256" key="13">
    <source>
        <dbReference type="ARBA" id="ARBA00060548"/>
    </source>
</evidence>
<dbReference type="PANTHER" id="PTHR45790">
    <property type="entry name" value="SIROHEME SYNTHASE-RELATED"/>
    <property type="match status" value="1"/>
</dbReference>
<evidence type="ECO:0000256" key="4">
    <source>
        <dbReference type="ARBA" id="ARBA00022573"/>
    </source>
</evidence>
<evidence type="ECO:0000256" key="12">
    <source>
        <dbReference type="ARBA" id="ARBA00025705"/>
    </source>
</evidence>
<dbReference type="InterPro" id="IPR014776">
    <property type="entry name" value="4pyrrole_Mease_sub2"/>
</dbReference>
<evidence type="ECO:0000256" key="9">
    <source>
        <dbReference type="ARBA" id="ARBA00023239"/>
    </source>
</evidence>
<name>A0A1I4UYM0_9GAMM</name>
<dbReference type="FunFam" id="3.30.950.10:FF:000001">
    <property type="entry name" value="Siroheme synthase"/>
    <property type="match status" value="1"/>
</dbReference>
<dbReference type="CDD" id="cd11642">
    <property type="entry name" value="SUMT"/>
    <property type="match status" value="1"/>
</dbReference>
<protein>
    <recommendedName>
        <fullName evidence="2">uroporphyrinogen-III C-methyltransferase</fullName>
        <ecNumber evidence="2">2.1.1.107</ecNumber>
    </recommendedName>
</protein>
<dbReference type="AlphaFoldDB" id="A0A1I4UYM0"/>
<dbReference type="GO" id="GO:0004851">
    <property type="term" value="F:uroporphyrin-III C-methyltransferase activity"/>
    <property type="evidence" value="ECO:0007669"/>
    <property type="project" value="UniProtKB-EC"/>
</dbReference>
<evidence type="ECO:0000256" key="3">
    <source>
        <dbReference type="ARBA" id="ARBA00022553"/>
    </source>
</evidence>
<dbReference type="NCBIfam" id="TIGR01469">
    <property type="entry name" value="cobA_cysG_Cterm"/>
    <property type="match status" value="1"/>
</dbReference>
<organism evidence="16 17">
    <name type="scientific">Izhakiella capsodis</name>
    <dbReference type="NCBI Taxonomy" id="1367852"/>
    <lineage>
        <taxon>Bacteria</taxon>
        <taxon>Pseudomonadati</taxon>
        <taxon>Pseudomonadota</taxon>
        <taxon>Gammaproteobacteria</taxon>
        <taxon>Enterobacterales</taxon>
        <taxon>Erwiniaceae</taxon>
        <taxon>Izhakiella</taxon>
    </lineage>
</organism>
<dbReference type="PANTHER" id="PTHR45790:SF3">
    <property type="entry name" value="S-ADENOSYL-L-METHIONINE-DEPENDENT UROPORPHYRINOGEN III METHYLTRANSFERASE, CHLOROPLASTIC"/>
    <property type="match status" value="1"/>
</dbReference>
<evidence type="ECO:0000313" key="17">
    <source>
        <dbReference type="Proteomes" id="UP000242222"/>
    </source>
</evidence>
<feature type="domain" description="Tetrapyrrole methylase" evidence="15">
    <location>
        <begin position="33"/>
        <end position="242"/>
    </location>
</feature>
<dbReference type="GO" id="GO:0016491">
    <property type="term" value="F:oxidoreductase activity"/>
    <property type="evidence" value="ECO:0007669"/>
    <property type="project" value="UniProtKB-KW"/>
</dbReference>
<keyword evidence="7" id="KW-0949">S-adenosyl-L-methionine</keyword>
<proteinExistence type="inferred from homology"/>
<dbReference type="EMBL" id="FOVC01000001">
    <property type="protein sequence ID" value="SFM94079.1"/>
    <property type="molecule type" value="Genomic_DNA"/>
</dbReference>
<dbReference type="Gene3D" id="3.30.950.10">
    <property type="entry name" value="Methyltransferase, Cobalt-precorrin-4 Transmethylase, Domain 2"/>
    <property type="match status" value="1"/>
</dbReference>
<keyword evidence="17" id="KW-1185">Reference proteome</keyword>
<dbReference type="FunFam" id="3.40.1010.10:FF:000001">
    <property type="entry name" value="Siroheme synthase"/>
    <property type="match status" value="1"/>
</dbReference>
<dbReference type="Proteomes" id="UP000242222">
    <property type="component" value="Unassembled WGS sequence"/>
</dbReference>
<dbReference type="GO" id="GO:0032259">
    <property type="term" value="P:methylation"/>
    <property type="evidence" value="ECO:0007669"/>
    <property type="project" value="UniProtKB-KW"/>
</dbReference>
<dbReference type="InterPro" id="IPR003043">
    <property type="entry name" value="Uropor_MeTrfase_CS"/>
</dbReference>
<evidence type="ECO:0000256" key="14">
    <source>
        <dbReference type="RuleBase" id="RU003960"/>
    </source>
</evidence>
<evidence type="ECO:0000256" key="10">
    <source>
        <dbReference type="ARBA" id="ARBA00023244"/>
    </source>
</evidence>
<dbReference type="UniPathway" id="UPA00262">
    <property type="reaction ID" value="UER00211"/>
</dbReference>
<dbReference type="SUPFAM" id="SSF53790">
    <property type="entry name" value="Tetrapyrrole methylase"/>
    <property type="match status" value="1"/>
</dbReference>
<evidence type="ECO:0000256" key="11">
    <source>
        <dbReference type="ARBA" id="ARBA00023268"/>
    </source>
</evidence>
<evidence type="ECO:0000256" key="5">
    <source>
        <dbReference type="ARBA" id="ARBA00022603"/>
    </source>
</evidence>
<dbReference type="InterPro" id="IPR050161">
    <property type="entry name" value="Siro_Cobalamin_biosynth"/>
</dbReference>
<dbReference type="EC" id="2.1.1.107" evidence="2"/>
<keyword evidence="11" id="KW-0511">Multifunctional enzyme</keyword>
<dbReference type="GO" id="GO:0009236">
    <property type="term" value="P:cobalamin biosynthetic process"/>
    <property type="evidence" value="ECO:0007669"/>
    <property type="project" value="UniProtKB-KW"/>
</dbReference>
<evidence type="ECO:0000256" key="2">
    <source>
        <dbReference type="ARBA" id="ARBA00012162"/>
    </source>
</evidence>
<keyword evidence="10" id="KW-0627">Porphyrin biosynthesis</keyword>
<accession>A0A1I4UYM0</accession>